<evidence type="ECO:0000313" key="3">
    <source>
        <dbReference type="Proteomes" id="UP000789342"/>
    </source>
</evidence>
<organism evidence="2 3">
    <name type="scientific">Acaulospora morrowiae</name>
    <dbReference type="NCBI Taxonomy" id="94023"/>
    <lineage>
        <taxon>Eukaryota</taxon>
        <taxon>Fungi</taxon>
        <taxon>Fungi incertae sedis</taxon>
        <taxon>Mucoromycota</taxon>
        <taxon>Glomeromycotina</taxon>
        <taxon>Glomeromycetes</taxon>
        <taxon>Diversisporales</taxon>
        <taxon>Acaulosporaceae</taxon>
        <taxon>Acaulospora</taxon>
    </lineage>
</organism>
<accession>A0A9N9ILN0</accession>
<keyword evidence="3" id="KW-1185">Reference proteome</keyword>
<reference evidence="2" key="1">
    <citation type="submission" date="2021-06" db="EMBL/GenBank/DDBJ databases">
        <authorList>
            <person name="Kallberg Y."/>
            <person name="Tangrot J."/>
            <person name="Rosling A."/>
        </authorList>
    </citation>
    <scope>NUCLEOTIDE SEQUENCE</scope>
    <source>
        <strain evidence="2">CL551</strain>
    </source>
</reference>
<evidence type="ECO:0000256" key="1">
    <source>
        <dbReference type="SAM" id="MobiDB-lite"/>
    </source>
</evidence>
<dbReference type="AlphaFoldDB" id="A0A9N9ILN0"/>
<evidence type="ECO:0000313" key="2">
    <source>
        <dbReference type="EMBL" id="CAG8742545.1"/>
    </source>
</evidence>
<proteinExistence type="predicted"/>
<feature type="region of interest" description="Disordered" evidence="1">
    <location>
        <begin position="52"/>
        <end position="73"/>
    </location>
</feature>
<gene>
    <name evidence="2" type="ORF">AMORRO_LOCUS14806</name>
</gene>
<protein>
    <submittedName>
        <fullName evidence="2">16108_t:CDS:1</fullName>
    </submittedName>
</protein>
<dbReference type="EMBL" id="CAJVPV010031286">
    <property type="protein sequence ID" value="CAG8742545.1"/>
    <property type="molecule type" value="Genomic_DNA"/>
</dbReference>
<comment type="caution">
    <text evidence="2">The sequence shown here is derived from an EMBL/GenBank/DDBJ whole genome shotgun (WGS) entry which is preliminary data.</text>
</comment>
<name>A0A9N9ILN0_9GLOM</name>
<feature type="compositionally biased region" description="Basic residues" evidence="1">
    <location>
        <begin position="64"/>
        <end position="73"/>
    </location>
</feature>
<feature type="non-terminal residue" evidence="2">
    <location>
        <position position="1"/>
    </location>
</feature>
<sequence length="73" mass="8584">SPDKQQMQYQDVKEVIMGEEETPLATYKAINKEEAEKQDKLERQIEHMGKMLSKLLENGQLSPSKKKQQHERQ</sequence>
<dbReference type="Proteomes" id="UP000789342">
    <property type="component" value="Unassembled WGS sequence"/>
</dbReference>